<organism evidence="3 4">
    <name type="scientific">Tetrapyrgos nigripes</name>
    <dbReference type="NCBI Taxonomy" id="182062"/>
    <lineage>
        <taxon>Eukaryota</taxon>
        <taxon>Fungi</taxon>
        <taxon>Dikarya</taxon>
        <taxon>Basidiomycota</taxon>
        <taxon>Agaricomycotina</taxon>
        <taxon>Agaricomycetes</taxon>
        <taxon>Agaricomycetidae</taxon>
        <taxon>Agaricales</taxon>
        <taxon>Marasmiineae</taxon>
        <taxon>Marasmiaceae</taxon>
        <taxon>Tetrapyrgos</taxon>
    </lineage>
</organism>
<sequence>MPLRASTTAYNVPKYSYFKSLEELDQWAAQPPLFFDGVLPFHPRSNRDDIRTRGKLLLCHDYKGGYTESPFTLSYTFNYWNSVETFIYFSHHRVTIPPPGWITAAHRQGVKMLGTLIFEPGGEADCLRLLVGQLPKSRTGPATQAPPTPSLPLSPHYARLLAELACQRGFDGYLLNFECPLQGGPEQTRALAAWITLLQEELKQKVGDYTEVIWYDSVIVTGQLAWQDRLNSVNLPFFLSSSSIFTNYTWRTHYPSLTAQYFLTLDPSLTGSDPKSHHVGSKTLQDIYVGIDVWGRGTHGNGGFGCYKALNHISPDSLGLSVAIFGHAWTWESEQDKPEWTWHTWWDYERLLWAGPRRIVNATEKEKVPIPEMPPPKKGEEPCEHGDFVSICDFFPTKTPPDPLDLAFHTTFCPGVGMSWFVDGIKVFDSLSMSTESKSRFTGWTDIHQQTSMGDLVWPNPTLAWTGDAPLEGVRIPEAVAEVNMDDAWNGGSSLRVVLSDTGNQSEDAAFRCVRLPIQSLSISPGRSYVATAVYKIEAGGSEVDLDISLSTALLSSSSGDGSITSTAASANDTSLGEGWTKLGLQFSLPETAAAPNAQDVLVSIDLTIVIVSEDTTTPLRLPILLGQMNVYPSHPSSVPAHTPSILWADFKPSPSPTPSASSTSTPSSSSNSEVSGTISWEIAAALPPINLAPITSPEDTTPVWPTQPSAHRWSWFPKVMYTNVYAQKASGSGSFGRPEDALWIGTSGYDGTRNVFTLGEGVLKTLELGLRDKVRFYVRGVTDRGEVLPWSQSVWVDM</sequence>
<dbReference type="InterPro" id="IPR032979">
    <property type="entry name" value="ENGase"/>
</dbReference>
<dbReference type="PANTHER" id="PTHR13246">
    <property type="entry name" value="ENDO BETA N-ACETYLGLUCOSAMINIDASE"/>
    <property type="match status" value="1"/>
</dbReference>
<feature type="compositionally biased region" description="Low complexity" evidence="1">
    <location>
        <begin position="659"/>
        <end position="674"/>
    </location>
</feature>
<keyword evidence="4" id="KW-1185">Reference proteome</keyword>
<dbReference type="Proteomes" id="UP000559256">
    <property type="component" value="Unassembled WGS sequence"/>
</dbReference>
<dbReference type="Gene3D" id="3.20.20.80">
    <property type="entry name" value="Glycosidases"/>
    <property type="match status" value="1"/>
</dbReference>
<dbReference type="GO" id="GO:0005829">
    <property type="term" value="C:cytosol"/>
    <property type="evidence" value="ECO:0007669"/>
    <property type="project" value="UniProtKB-SubCell"/>
</dbReference>
<proteinExistence type="predicted"/>
<dbReference type="InterPro" id="IPR005201">
    <property type="entry name" value="TIM_ENGase"/>
</dbReference>
<gene>
    <name evidence="3" type="ORF">D9758_004584</name>
</gene>
<evidence type="ECO:0000313" key="4">
    <source>
        <dbReference type="Proteomes" id="UP000559256"/>
    </source>
</evidence>
<dbReference type="AlphaFoldDB" id="A0A8H5LYJ9"/>
<dbReference type="EMBL" id="JAACJM010000002">
    <property type="protein sequence ID" value="KAF5374302.1"/>
    <property type="molecule type" value="Genomic_DNA"/>
</dbReference>
<dbReference type="Gene3D" id="2.60.120.260">
    <property type="entry name" value="Galactose-binding domain-like"/>
    <property type="match status" value="1"/>
</dbReference>
<dbReference type="Pfam" id="PF03644">
    <property type="entry name" value="Glyco_hydro_85"/>
    <property type="match status" value="1"/>
</dbReference>
<comment type="caution">
    <text evidence="3">The sequence shown here is derived from an EMBL/GenBank/DDBJ whole genome shotgun (WGS) entry which is preliminary data.</text>
</comment>
<dbReference type="GO" id="GO:0033925">
    <property type="term" value="F:mannosyl-glycoprotein endo-beta-N-acetylglucosaminidase activity"/>
    <property type="evidence" value="ECO:0007669"/>
    <property type="project" value="UniProtKB-EC"/>
</dbReference>
<evidence type="ECO:0000313" key="3">
    <source>
        <dbReference type="EMBL" id="KAF5374302.1"/>
    </source>
</evidence>
<protein>
    <recommendedName>
        <fullName evidence="2">Cytosolic endo-beta-N-acetylglucosaminidase TIM barrel domain-containing protein</fullName>
    </recommendedName>
</protein>
<dbReference type="OrthoDB" id="284473at2759"/>
<evidence type="ECO:0000256" key="1">
    <source>
        <dbReference type="SAM" id="MobiDB-lite"/>
    </source>
</evidence>
<dbReference type="PANTHER" id="PTHR13246:SF1">
    <property type="entry name" value="CYTOSOLIC ENDO-BETA-N-ACETYLGLUCOSAMINIDASE"/>
    <property type="match status" value="1"/>
</dbReference>
<evidence type="ECO:0000259" key="2">
    <source>
        <dbReference type="Pfam" id="PF03644"/>
    </source>
</evidence>
<feature type="region of interest" description="Disordered" evidence="1">
    <location>
        <begin position="650"/>
        <end position="674"/>
    </location>
</feature>
<accession>A0A8H5LYJ9</accession>
<name>A0A8H5LYJ9_9AGAR</name>
<feature type="domain" description="Cytosolic endo-beta-N-acetylglucosaminidase TIM barrel" evidence="2">
    <location>
        <begin position="73"/>
        <end position="420"/>
    </location>
</feature>
<reference evidence="3 4" key="1">
    <citation type="journal article" date="2020" name="ISME J.">
        <title>Uncovering the hidden diversity of litter-decomposition mechanisms in mushroom-forming fungi.</title>
        <authorList>
            <person name="Floudas D."/>
            <person name="Bentzer J."/>
            <person name="Ahren D."/>
            <person name="Johansson T."/>
            <person name="Persson P."/>
            <person name="Tunlid A."/>
        </authorList>
    </citation>
    <scope>NUCLEOTIDE SEQUENCE [LARGE SCALE GENOMIC DNA]</scope>
    <source>
        <strain evidence="3 4">CBS 291.85</strain>
    </source>
</reference>